<evidence type="ECO:0000313" key="3">
    <source>
        <dbReference type="EMBL" id="KAG2486363.1"/>
    </source>
</evidence>
<evidence type="ECO:0000256" key="2">
    <source>
        <dbReference type="SAM" id="MobiDB-lite"/>
    </source>
</evidence>
<gene>
    <name evidence="3" type="ORF">HYH03_014944</name>
</gene>
<evidence type="ECO:0000313" key="4">
    <source>
        <dbReference type="Proteomes" id="UP000612055"/>
    </source>
</evidence>
<protein>
    <submittedName>
        <fullName evidence="3">Uncharacterized protein</fullName>
    </submittedName>
</protein>
<name>A0A835XLP9_9CHLO</name>
<keyword evidence="1" id="KW-0175">Coiled coil</keyword>
<evidence type="ECO:0000256" key="1">
    <source>
        <dbReference type="SAM" id="Coils"/>
    </source>
</evidence>
<feature type="region of interest" description="Disordered" evidence="2">
    <location>
        <begin position="19"/>
        <end position="42"/>
    </location>
</feature>
<feature type="compositionally biased region" description="Low complexity" evidence="2">
    <location>
        <begin position="32"/>
        <end position="42"/>
    </location>
</feature>
<dbReference type="OrthoDB" id="550028at2759"/>
<comment type="caution">
    <text evidence="3">The sequence shown here is derived from an EMBL/GenBank/DDBJ whole genome shotgun (WGS) entry which is preliminary data.</text>
</comment>
<feature type="region of interest" description="Disordered" evidence="2">
    <location>
        <begin position="633"/>
        <end position="696"/>
    </location>
</feature>
<keyword evidence="4" id="KW-1185">Reference proteome</keyword>
<sequence>MANVNNAFSLLTGAENALSKKKKGKKPQANGAPAQASTPAAAPAAAPVPQAIVAPPTSDLIVGVNEACAIFERAAREAKSSTDKVKLWKEWTRLANDRSTKLKYADVDGENLDFRTVVVRCKALEIVAESAISSPLHGDKEGPLAQMFASFLPNENGACHGLATLLVRLSNSLADEAPTTVGAAQRAVNSLVQALKAAATQGAAEAEAANPVAAWLSRVATLDKEIARQQQLLAKLGAANKGAVTRETANTAKHLVKLQEEKFDLLQPEAIPVAKPPTGALGACLRAVDELKSVVSGHLKEAESKSSGAVGVDAGSRAQQLAGYKREEEILAAQANQVASQIRTMEAQLQSLRAQAAEIEEKRHSLAARQRSAWEGGNQGKGKAQAGPAALTPAHYREALALAEQLGDLADPRRSAAASPEHVLNVQTAQVNSPVEYVAAAESMLGVALSALGEVPAKLAFCRQRISQASKLAQLGAVAGKILEDSKRQSEEAEKLMADTMRMAEELVATAAQVRADTHKRYDAMARFNPEKASVVAAHIRNIDNLAAQVQQQHANVLATASGAAPPPAPAAPAAPAVPAAPAPAAYAPLTGTPIAPVAASAARGPAPAAAAPASNGAAAAAPAAAAPAPAAAAPRPAAPARQWGKIEAPAPAASGDSSLPTPAEAFKGPSTSGAGPSDPDGFKPAAAKKNNRRKA</sequence>
<accession>A0A835XLP9</accession>
<proteinExistence type="predicted"/>
<feature type="coiled-coil region" evidence="1">
    <location>
        <begin position="335"/>
        <end position="369"/>
    </location>
</feature>
<reference evidence="3" key="1">
    <citation type="journal article" date="2020" name="bioRxiv">
        <title>Comparative genomics of Chlamydomonas.</title>
        <authorList>
            <person name="Craig R.J."/>
            <person name="Hasan A.R."/>
            <person name="Ness R.W."/>
            <person name="Keightley P.D."/>
        </authorList>
    </citation>
    <scope>NUCLEOTIDE SEQUENCE</scope>
    <source>
        <strain evidence="3">CCAP 11/70</strain>
    </source>
</reference>
<organism evidence="3 4">
    <name type="scientific">Edaphochlamys debaryana</name>
    <dbReference type="NCBI Taxonomy" id="47281"/>
    <lineage>
        <taxon>Eukaryota</taxon>
        <taxon>Viridiplantae</taxon>
        <taxon>Chlorophyta</taxon>
        <taxon>core chlorophytes</taxon>
        <taxon>Chlorophyceae</taxon>
        <taxon>CS clade</taxon>
        <taxon>Chlamydomonadales</taxon>
        <taxon>Chlamydomonadales incertae sedis</taxon>
        <taxon>Edaphochlamys</taxon>
    </lineage>
</organism>
<dbReference type="Proteomes" id="UP000612055">
    <property type="component" value="Unassembled WGS sequence"/>
</dbReference>
<dbReference type="EMBL" id="JAEHOE010000113">
    <property type="protein sequence ID" value="KAG2486363.1"/>
    <property type="molecule type" value="Genomic_DNA"/>
</dbReference>
<dbReference type="AlphaFoldDB" id="A0A835XLP9"/>